<sequence>MAELTTEQQILIAMRQTLGAVIRDVTPAPGQRHPLSAGTIEDVRQCFALIAAREKELADQQGRGGERPYYADAKPTATVVPIAGLGGKRRSD</sequence>
<dbReference type="Proteomes" id="UP001564408">
    <property type="component" value="Unassembled WGS sequence"/>
</dbReference>
<protein>
    <submittedName>
        <fullName evidence="1">Segregation and condensation protein A</fullName>
    </submittedName>
</protein>
<evidence type="ECO:0000313" key="2">
    <source>
        <dbReference type="Proteomes" id="UP001564408"/>
    </source>
</evidence>
<comment type="caution">
    <text evidence="1">The sequence shown here is derived from an EMBL/GenBank/DDBJ whole genome shotgun (WGS) entry which is preliminary data.</text>
</comment>
<dbReference type="RefSeq" id="WP_369665872.1">
    <property type="nucleotide sequence ID" value="NZ_JBDKXB010000003.1"/>
</dbReference>
<name>A0ABV4BBK4_9GAMM</name>
<proteinExistence type="predicted"/>
<keyword evidence="2" id="KW-1185">Reference proteome</keyword>
<dbReference type="EMBL" id="JBDKXB010000003">
    <property type="protein sequence ID" value="MEY6431490.1"/>
    <property type="molecule type" value="Genomic_DNA"/>
</dbReference>
<evidence type="ECO:0000313" key="1">
    <source>
        <dbReference type="EMBL" id="MEY6431490.1"/>
    </source>
</evidence>
<reference evidence="1 2" key="1">
    <citation type="submission" date="2024-05" db="EMBL/GenBank/DDBJ databases">
        <title>Genome Sequence and Characterization of the New Strain Purple Sulfur Bacterium of Genus Thioalkalicoccus.</title>
        <authorList>
            <person name="Bryantseva I.A."/>
            <person name="Kyndt J.A."/>
            <person name="Imhoff J.F."/>
        </authorList>
    </citation>
    <scope>NUCLEOTIDE SEQUENCE [LARGE SCALE GENOMIC DNA]</scope>
    <source>
        <strain evidence="1 2">Um2</strain>
    </source>
</reference>
<accession>A0ABV4BBK4</accession>
<organism evidence="1 2">
    <name type="scientific">Thioalkalicoccus limnaeus</name>
    <dbReference type="NCBI Taxonomy" id="120681"/>
    <lineage>
        <taxon>Bacteria</taxon>
        <taxon>Pseudomonadati</taxon>
        <taxon>Pseudomonadota</taxon>
        <taxon>Gammaproteobacteria</taxon>
        <taxon>Chromatiales</taxon>
        <taxon>Chromatiaceae</taxon>
        <taxon>Thioalkalicoccus</taxon>
    </lineage>
</organism>
<gene>
    <name evidence="1" type="ORF">ABC977_03605</name>
</gene>